<keyword evidence="1" id="KW-0560">Oxidoreductase</keyword>
<dbReference type="OrthoDB" id="48988at2759"/>
<evidence type="ECO:0000313" key="4">
    <source>
        <dbReference type="Proteomes" id="UP000517252"/>
    </source>
</evidence>
<organism evidence="3 4">
    <name type="scientific">Trichoderma asperellum</name>
    <name type="common">Filamentous fungus</name>
    <dbReference type="NCBI Taxonomy" id="101201"/>
    <lineage>
        <taxon>Eukaryota</taxon>
        <taxon>Fungi</taxon>
        <taxon>Dikarya</taxon>
        <taxon>Ascomycota</taxon>
        <taxon>Pezizomycotina</taxon>
        <taxon>Sordariomycetes</taxon>
        <taxon>Hypocreomycetidae</taxon>
        <taxon>Hypocreales</taxon>
        <taxon>Hypocreaceae</taxon>
        <taxon>Trichoderma</taxon>
    </lineage>
</organism>
<dbReference type="InterPro" id="IPR020471">
    <property type="entry name" value="AKR"/>
</dbReference>
<dbReference type="Pfam" id="PF00248">
    <property type="entry name" value="Aldo_ket_red"/>
    <property type="match status" value="2"/>
</dbReference>
<gene>
    <name evidence="3" type="ORF">TASIC1_0001002000</name>
</gene>
<name>A0A6V8QKZ6_TRIAP</name>
<dbReference type="InterPro" id="IPR050523">
    <property type="entry name" value="AKR_Detox_Biosynth"/>
</dbReference>
<sequence>MTAQFRLNVILGAGNLGDRKVDKTVRYDTPDEVNAYLNAFYNRGYRQIDTARVYSTGAPGTSEPRLGAVGAGEKFIIDTKVLSREPGSHKRENIAQEIEISLEALQIAQINILYLHQPDRATPFEETCEAIDAAYKAGKFKKFGLSNFTADEVKQVLEISPQEETFLGAIYSALYLKPAIEAATENALAVAAKHGISGHAAALRWTAYHSVLDTKYDDAIIIGSSTVDQLNSNLDFIEQGPLPEDIVEAISALYKEVGEEEIPYHF</sequence>
<dbReference type="Proteomes" id="UP000517252">
    <property type="component" value="Unassembled WGS sequence"/>
</dbReference>
<comment type="caution">
    <text evidence="3">The sequence shown here is derived from an EMBL/GenBank/DDBJ whole genome shotgun (WGS) entry which is preliminary data.</text>
</comment>
<protein>
    <submittedName>
        <fullName evidence="3">Oxidoreductase sirO</fullName>
    </submittedName>
</protein>
<dbReference type="SUPFAM" id="SSF51430">
    <property type="entry name" value="NAD(P)-linked oxidoreductase"/>
    <property type="match status" value="1"/>
</dbReference>
<feature type="domain" description="NADP-dependent oxidoreductase" evidence="2">
    <location>
        <begin position="181"/>
        <end position="254"/>
    </location>
</feature>
<dbReference type="PRINTS" id="PR00069">
    <property type="entry name" value="ALDKETRDTASE"/>
</dbReference>
<feature type="domain" description="NADP-dependent oxidoreductase" evidence="2">
    <location>
        <begin position="9"/>
        <end position="156"/>
    </location>
</feature>
<evidence type="ECO:0000313" key="3">
    <source>
        <dbReference type="EMBL" id="GFP51868.1"/>
    </source>
</evidence>
<accession>A0A6V8QKZ6</accession>
<reference evidence="3 4" key="1">
    <citation type="submission" date="2020-07" db="EMBL/GenBank/DDBJ databases">
        <title>Trichoderma asperellum IC-1 whole genome shotgun sequence.</title>
        <authorList>
            <person name="Kanamasa S."/>
            <person name="Takahashi H."/>
        </authorList>
    </citation>
    <scope>NUCLEOTIDE SEQUENCE [LARGE SCALE GENOMIC DNA]</scope>
    <source>
        <strain evidence="3 4">IC-1</strain>
    </source>
</reference>
<proteinExistence type="predicted"/>
<dbReference type="PANTHER" id="PTHR43364:SF4">
    <property type="entry name" value="NAD(P)-LINKED OXIDOREDUCTASE SUPERFAMILY PROTEIN"/>
    <property type="match status" value="1"/>
</dbReference>
<dbReference type="GO" id="GO:0016491">
    <property type="term" value="F:oxidoreductase activity"/>
    <property type="evidence" value="ECO:0007669"/>
    <property type="project" value="UniProtKB-KW"/>
</dbReference>
<dbReference type="InterPro" id="IPR023210">
    <property type="entry name" value="NADP_OxRdtase_dom"/>
</dbReference>
<dbReference type="PANTHER" id="PTHR43364">
    <property type="entry name" value="NADH-SPECIFIC METHYLGLYOXAL REDUCTASE-RELATED"/>
    <property type="match status" value="1"/>
</dbReference>
<dbReference type="AlphaFoldDB" id="A0A6V8QKZ6"/>
<dbReference type="InterPro" id="IPR036812">
    <property type="entry name" value="NAD(P)_OxRdtase_dom_sf"/>
</dbReference>
<evidence type="ECO:0000259" key="2">
    <source>
        <dbReference type="Pfam" id="PF00248"/>
    </source>
</evidence>
<dbReference type="Gene3D" id="3.20.20.100">
    <property type="entry name" value="NADP-dependent oxidoreductase domain"/>
    <property type="match status" value="2"/>
</dbReference>
<dbReference type="EMBL" id="BLZH01000001">
    <property type="protein sequence ID" value="GFP51868.1"/>
    <property type="molecule type" value="Genomic_DNA"/>
</dbReference>
<evidence type="ECO:0000256" key="1">
    <source>
        <dbReference type="ARBA" id="ARBA00023002"/>
    </source>
</evidence>